<dbReference type="InterPro" id="IPR025841">
    <property type="entry name" value="CP_ATPgrasp_2"/>
</dbReference>
<feature type="domain" description="Circularly permuted ATP-grasp type 2" evidence="2">
    <location>
        <begin position="110"/>
        <end position="486"/>
    </location>
</feature>
<dbReference type="RefSeq" id="WP_241441665.1">
    <property type="nucleotide sequence ID" value="NZ_BSUJ01000001.1"/>
</dbReference>
<reference evidence="4" key="1">
    <citation type="journal article" date="2019" name="Int. J. Syst. Evol. Microbiol.">
        <title>The Global Catalogue of Microorganisms (GCM) 10K type strain sequencing project: providing services to taxonomists for standard genome sequencing and annotation.</title>
        <authorList>
            <consortium name="The Broad Institute Genomics Platform"/>
            <consortium name="The Broad Institute Genome Sequencing Center for Infectious Disease"/>
            <person name="Wu L."/>
            <person name="Ma J."/>
        </authorList>
    </citation>
    <scope>NUCLEOTIDE SEQUENCE [LARGE SCALE GENOMIC DNA]</scope>
    <source>
        <strain evidence="4">NBRC 105830</strain>
    </source>
</reference>
<dbReference type="Gene3D" id="3.40.50.11290">
    <property type="match status" value="1"/>
</dbReference>
<dbReference type="PANTHER" id="PTHR34595">
    <property type="entry name" value="BLR5612 PROTEIN"/>
    <property type="match status" value="1"/>
</dbReference>
<dbReference type="InterPro" id="IPR007296">
    <property type="entry name" value="DUF403"/>
</dbReference>
<dbReference type="PANTHER" id="PTHR34595:SF2">
    <property type="entry name" value="BLR2978 PROTEIN"/>
    <property type="match status" value="1"/>
</dbReference>
<dbReference type="Pfam" id="PF04168">
    <property type="entry name" value="Alpha-E"/>
    <property type="match status" value="1"/>
</dbReference>
<dbReference type="SUPFAM" id="SSF56059">
    <property type="entry name" value="Glutathione synthetase ATP-binding domain-like"/>
    <property type="match status" value="1"/>
</dbReference>
<dbReference type="Proteomes" id="UP001157109">
    <property type="component" value="Unassembled WGS sequence"/>
</dbReference>
<dbReference type="InterPro" id="IPR051680">
    <property type="entry name" value="ATP-dep_Glu-Cys_Ligase-2"/>
</dbReference>
<evidence type="ECO:0000313" key="4">
    <source>
        <dbReference type="Proteomes" id="UP001157109"/>
    </source>
</evidence>
<gene>
    <name evidence="3" type="ORF">GCM10025862_34510</name>
</gene>
<proteinExistence type="predicted"/>
<evidence type="ECO:0000259" key="2">
    <source>
        <dbReference type="Pfam" id="PF14403"/>
    </source>
</evidence>
<name>A0ABQ6HSI1_9MICO</name>
<feature type="domain" description="DUF403" evidence="1">
    <location>
        <begin position="544"/>
        <end position="858"/>
    </location>
</feature>
<evidence type="ECO:0000313" key="3">
    <source>
        <dbReference type="EMBL" id="GMA21430.1"/>
    </source>
</evidence>
<accession>A0ABQ6HSI1</accession>
<dbReference type="Pfam" id="PF14403">
    <property type="entry name" value="CP_ATPgrasp_2"/>
    <property type="match status" value="1"/>
</dbReference>
<dbReference type="EMBL" id="BSUJ01000001">
    <property type="protein sequence ID" value="GMA21430.1"/>
    <property type="molecule type" value="Genomic_DNA"/>
</dbReference>
<organism evidence="3 4">
    <name type="scientific">Arsenicicoccus piscis</name>
    <dbReference type="NCBI Taxonomy" id="673954"/>
    <lineage>
        <taxon>Bacteria</taxon>
        <taxon>Bacillati</taxon>
        <taxon>Actinomycetota</taxon>
        <taxon>Actinomycetes</taxon>
        <taxon>Micrococcales</taxon>
        <taxon>Intrasporangiaceae</taxon>
        <taxon>Arsenicicoccus</taxon>
    </lineage>
</organism>
<keyword evidence="4" id="KW-1185">Reference proteome</keyword>
<sequence length="876" mass="95141">MSATSSAPDLGASGLLDAYRARVRHDASGVAAADLRHPAPPVTSVSDELVDGSAVRPEAIDLAETIESLGAAGLMARRAAVRRLVQDDGITYGSGSEGAAGRQWEVDPLPLIIDAAQWAALERGLDQRARLLDLVLADLYGSQRLLRERRIPAAAVLGHPGFLSAAVGTRLPTERQLFLHATDLARSGDGAWVVLSDRTQAPSGAGYAMANRRLIARSMEGLHRSTGIRRLRGFFDRMQLALDEVAPHTDDRPRVVLLTPGVWSETAFDQAFTATLLGRPLVQSDDLTMRGGRVWLRTTGRLEPIDVMLRRVDADYSDSLDLRPESRLGVPGLVEATRRGVVSVVNPLGAAVLENPALLPYLAEVSRTVLGEDLELPHAETWWCGDDVARRHVLARLDQLVLRPISRASGRPHIFGWELSAAELEDHRRSIEAQPWAWTAQEPMPLSTAPIVTPSGLQPRSLVLRTFALAEGGRYHVMPGGLGRVATEANSLLVTNQTGALSKDVWVLSSPDAEHRERDRTDAGELGRVRLAPQPAQTRGITLAPRSAEDLYWCGRYTERAEATTRLLVVADNLAADNINRPSTPGFSAMTATLQAVTEVTTVRPGFTGVGAEDRLAHPFEHLRTLLTAPDVVGSVAFYARRAGQTASDVREQLSSDIWSVLSRLDRTLAEALAEGSESQIQPVGAKSLESLLALSGIVAEGLVRDSTWAFIDAGRRIERAQVITRLLRNTLAIERPPIVDGQLTEAVLRACDSVITHRRRMAAGLGPATPIGSAVDLLLLDGTNPRSVAYQMDRLGEDLSIVPDVRLATEIREIVTMLRAVDIDEVCQGGRLDLVDLLIALEQRLRSLADDIEATHFVHQAPQRSFMVAELMGRR</sequence>
<comment type="caution">
    <text evidence="3">The sequence shown here is derived from an EMBL/GenBank/DDBJ whole genome shotgun (WGS) entry which is preliminary data.</text>
</comment>
<evidence type="ECO:0000259" key="1">
    <source>
        <dbReference type="Pfam" id="PF04168"/>
    </source>
</evidence>
<evidence type="ECO:0008006" key="5">
    <source>
        <dbReference type="Google" id="ProtNLM"/>
    </source>
</evidence>
<protein>
    <recommendedName>
        <fullName evidence="5">DUF403 domain-containing protein</fullName>
    </recommendedName>
</protein>
<dbReference type="Gene3D" id="3.30.1490.270">
    <property type="match status" value="1"/>
</dbReference>